<dbReference type="Gene3D" id="2.40.50.100">
    <property type="match status" value="1"/>
</dbReference>
<dbReference type="EMBL" id="PGTB01000245">
    <property type="protein sequence ID" value="PJE34072.1"/>
    <property type="molecule type" value="Genomic_DNA"/>
</dbReference>
<dbReference type="AlphaFoldDB" id="A0A2M8IU88"/>
<evidence type="ECO:0000256" key="1">
    <source>
        <dbReference type="SAM" id="Coils"/>
    </source>
</evidence>
<dbReference type="PANTHER" id="PTHR30469">
    <property type="entry name" value="MULTIDRUG RESISTANCE PROTEIN MDTA"/>
    <property type="match status" value="1"/>
</dbReference>
<dbReference type="OrthoDB" id="7626141at2"/>
<keyword evidence="1" id="KW-0175">Coiled coil</keyword>
<dbReference type="Gene3D" id="2.40.30.170">
    <property type="match status" value="1"/>
</dbReference>
<evidence type="ECO:0000313" key="2">
    <source>
        <dbReference type="EMBL" id="PJE34072.1"/>
    </source>
</evidence>
<comment type="caution">
    <text evidence="2">The sequence shown here is derived from an EMBL/GenBank/DDBJ whole genome shotgun (WGS) entry which is preliminary data.</text>
</comment>
<organism evidence="2 3">
    <name type="scientific">Pseudooceanicola lipolyticus</name>
    <dbReference type="NCBI Taxonomy" id="2029104"/>
    <lineage>
        <taxon>Bacteria</taxon>
        <taxon>Pseudomonadati</taxon>
        <taxon>Pseudomonadota</taxon>
        <taxon>Alphaproteobacteria</taxon>
        <taxon>Rhodobacterales</taxon>
        <taxon>Paracoccaceae</taxon>
        <taxon>Pseudooceanicola</taxon>
    </lineage>
</organism>
<evidence type="ECO:0000313" key="3">
    <source>
        <dbReference type="Proteomes" id="UP000231553"/>
    </source>
</evidence>
<dbReference type="Gene3D" id="1.10.287.470">
    <property type="entry name" value="Helix hairpin bin"/>
    <property type="match status" value="1"/>
</dbReference>
<feature type="coiled-coil region" evidence="1">
    <location>
        <begin position="13"/>
        <end position="47"/>
    </location>
</feature>
<dbReference type="SUPFAM" id="SSF111369">
    <property type="entry name" value="HlyD-like secretion proteins"/>
    <property type="match status" value="1"/>
</dbReference>
<proteinExistence type="predicted"/>
<dbReference type="RefSeq" id="WP_133119972.1">
    <property type="nucleotide sequence ID" value="NZ_PGTB01000245.1"/>
</dbReference>
<dbReference type="Proteomes" id="UP000231553">
    <property type="component" value="Unassembled WGS sequence"/>
</dbReference>
<protein>
    <submittedName>
        <fullName evidence="2">Efflux transporter periplasmic adaptor subunit</fullName>
    </submittedName>
</protein>
<keyword evidence="3" id="KW-1185">Reference proteome</keyword>
<feature type="non-terminal residue" evidence="2">
    <location>
        <position position="1"/>
    </location>
</feature>
<sequence length="300" mass="31531">SARQALLASRLALANAEARVDQAATNLARARIAEEEAQRDLAETTLRAPFGATLSEVTLVEGRLVSANEKLAMLVDPDALEVSFRISTAQYARLLDADGQLIRAPVRAVLDADGADLVAQGQISRDSAGPGEGQSGRVLFARLDKAPGFKPGDFVSVEVEEPPVAEVALLPASALDSAGTVLALGPDNRLEAIAVTLVRRQGNDVLLRGEGLAGRDIVVGRTPLLGPGIRVRPLQDTGAATPAAEDEMLVLSSERRARLVAFVEASTRMPEEVKAQLLSQLTGDKVPAVLVARIESRMGG</sequence>
<dbReference type="GO" id="GO:1990281">
    <property type="term" value="C:efflux pump complex"/>
    <property type="evidence" value="ECO:0007669"/>
    <property type="project" value="TreeGrafter"/>
</dbReference>
<dbReference type="Gene3D" id="2.40.420.20">
    <property type="match status" value="1"/>
</dbReference>
<dbReference type="GO" id="GO:0015562">
    <property type="term" value="F:efflux transmembrane transporter activity"/>
    <property type="evidence" value="ECO:0007669"/>
    <property type="project" value="TreeGrafter"/>
</dbReference>
<name>A0A2M8IU88_9RHOB</name>
<accession>A0A2M8IU88</accession>
<reference evidence="2 3" key="1">
    <citation type="journal article" date="2018" name="Int. J. Syst. Evol. Microbiol.">
        <title>Pseudooceanicola lipolyticus sp. nov., a marine alphaproteobacterium, reclassification of Oceanicola flagellatus as Pseudooceanicola flagellatus comb. nov. and emended description of the genus Pseudooceanicola.</title>
        <authorList>
            <person name="Huang M.-M."/>
            <person name="Guo L.-L."/>
            <person name="Wu Y.-H."/>
            <person name="Lai Q.-L."/>
            <person name="Shao Z.-Z."/>
            <person name="Wang C.-S."/>
            <person name="Wu M."/>
            <person name="Xu X.-W."/>
        </authorList>
    </citation>
    <scope>NUCLEOTIDE SEQUENCE [LARGE SCALE GENOMIC DNA]</scope>
    <source>
        <strain evidence="2 3">157</strain>
    </source>
</reference>
<gene>
    <name evidence="2" type="ORF">CVM52_24165</name>
</gene>